<gene>
    <name evidence="1" type="ORF">ACOLOM_LOCUS5878</name>
</gene>
<dbReference type="Proteomes" id="UP000789525">
    <property type="component" value="Unassembled WGS sequence"/>
</dbReference>
<organism evidence="1 2">
    <name type="scientific">Acaulospora colombiana</name>
    <dbReference type="NCBI Taxonomy" id="27376"/>
    <lineage>
        <taxon>Eukaryota</taxon>
        <taxon>Fungi</taxon>
        <taxon>Fungi incertae sedis</taxon>
        <taxon>Mucoromycota</taxon>
        <taxon>Glomeromycotina</taxon>
        <taxon>Glomeromycetes</taxon>
        <taxon>Diversisporales</taxon>
        <taxon>Acaulosporaceae</taxon>
        <taxon>Acaulospora</taxon>
    </lineage>
</organism>
<keyword evidence="2" id="KW-1185">Reference proteome</keyword>
<proteinExistence type="predicted"/>
<accession>A0ACA9MA20</accession>
<evidence type="ECO:0000313" key="2">
    <source>
        <dbReference type="Proteomes" id="UP000789525"/>
    </source>
</evidence>
<comment type="caution">
    <text evidence="1">The sequence shown here is derived from an EMBL/GenBank/DDBJ whole genome shotgun (WGS) entry which is preliminary data.</text>
</comment>
<dbReference type="EMBL" id="CAJVPT010011329">
    <property type="protein sequence ID" value="CAG8578527.1"/>
    <property type="molecule type" value="Genomic_DNA"/>
</dbReference>
<sequence>MRLELNSSGNELLQAIENAPRIVTDQEEATAALSQSLVAKKVSKSKAHDRCYDEVMALEHAKQIEVNVPSVYRIVKGNDRLYYIIMERIQGKTLEQLWSSIGWFETLLYSWQLRKIVKLMRQSVSVRGGGLASGRYFSSHLEGINRLVRHISPTHLAKYLNWWLFNCRPTTLTPRPGLFLRPLEHHVFTHQDLAPRNIIVDPQDRLWIVGWGYAGYFPIYVEYTAMQHHAMDRVDNPSFKARLARWRWYFLRWIVAGSYPREARALFEISRRSTQFKAGSNPPYRDRKLGGSVVPVDSRWEFGLQD</sequence>
<protein>
    <submittedName>
        <fullName evidence="1">15655_t:CDS:1</fullName>
    </submittedName>
</protein>
<name>A0ACA9MA20_9GLOM</name>
<evidence type="ECO:0000313" key="1">
    <source>
        <dbReference type="EMBL" id="CAG8578527.1"/>
    </source>
</evidence>
<reference evidence="1" key="1">
    <citation type="submission" date="2021-06" db="EMBL/GenBank/DDBJ databases">
        <authorList>
            <person name="Kallberg Y."/>
            <person name="Tangrot J."/>
            <person name="Rosling A."/>
        </authorList>
    </citation>
    <scope>NUCLEOTIDE SEQUENCE</scope>
    <source>
        <strain evidence="1">CL356</strain>
    </source>
</reference>